<dbReference type="PANTHER" id="PTHR46246:SF1">
    <property type="entry name" value="GUANOSINE-3',5'-BIS(DIPHOSPHATE) 3'-PYROPHOSPHOHYDROLASE MESH1"/>
    <property type="match status" value="1"/>
</dbReference>
<sequence>MKDMGYELYDYVKFKTKEKNIIGYVVSKYFNGEGVIHFYDIYSEIEEAYINHVPESELHLLAKSNSMACKALKLAVNVHKNQVDLVGEPYINHIVAVGEKVKKFKDDDLLTVAYLHDILEDTYITEDILRCIFPDDIVDAVRSITKSDKYQPYEEYIQIVKLNELSRIVKLADLEHNLVLSRIKDYTSKDLLRIKKYRKAVKELSNL</sequence>
<proteinExistence type="predicted"/>
<reference evidence="1 2" key="1">
    <citation type="submission" date="2019-04" db="EMBL/GenBank/DDBJ databases">
        <title>Vagococcus sp. nov., isolated from faeces of yaks (Bos grunniens).</title>
        <authorList>
            <person name="Ge Y."/>
        </authorList>
    </citation>
    <scope>NUCLEOTIDE SEQUENCE [LARGE SCALE GENOMIC DNA]</scope>
    <source>
        <strain evidence="1 2">MN-17</strain>
    </source>
</reference>
<dbReference type="Gene3D" id="1.10.3210.10">
    <property type="entry name" value="Hypothetical protein af1432"/>
    <property type="match status" value="1"/>
</dbReference>
<dbReference type="EMBL" id="CP039712">
    <property type="protein sequence ID" value="QCI85546.1"/>
    <property type="molecule type" value="Genomic_DNA"/>
</dbReference>
<evidence type="ECO:0000313" key="2">
    <source>
        <dbReference type="Proteomes" id="UP000298615"/>
    </source>
</evidence>
<protein>
    <submittedName>
        <fullName evidence="1">Bifunctional (P)ppGpp synthetase/guanosine-3',5'-bis(Diphosphate) 3'-pyrophosphohydrolase</fullName>
    </submittedName>
</protein>
<keyword evidence="1" id="KW-0378">Hydrolase</keyword>
<accession>A0A4D7CST5</accession>
<organism evidence="1 2">
    <name type="scientific">Vagococcus zengguangii</name>
    <dbReference type="NCBI Taxonomy" id="2571750"/>
    <lineage>
        <taxon>Bacteria</taxon>
        <taxon>Bacillati</taxon>
        <taxon>Bacillota</taxon>
        <taxon>Bacilli</taxon>
        <taxon>Lactobacillales</taxon>
        <taxon>Enterococcaceae</taxon>
        <taxon>Vagococcus</taxon>
    </lineage>
</organism>
<dbReference type="SUPFAM" id="SSF109604">
    <property type="entry name" value="HD-domain/PDEase-like"/>
    <property type="match status" value="1"/>
</dbReference>
<keyword evidence="2" id="KW-1185">Reference proteome</keyword>
<evidence type="ECO:0000313" key="1">
    <source>
        <dbReference type="EMBL" id="QCI85546.1"/>
    </source>
</evidence>
<dbReference type="PANTHER" id="PTHR46246">
    <property type="entry name" value="GUANOSINE-3',5'-BIS(DIPHOSPHATE) 3'-PYROPHOSPHOHYDROLASE MESH1"/>
    <property type="match status" value="1"/>
</dbReference>
<dbReference type="Pfam" id="PF13328">
    <property type="entry name" value="HD_4"/>
    <property type="match status" value="1"/>
</dbReference>
<dbReference type="InterPro" id="IPR052194">
    <property type="entry name" value="MESH1"/>
</dbReference>
<dbReference type="Proteomes" id="UP000298615">
    <property type="component" value="Chromosome"/>
</dbReference>
<dbReference type="KEGG" id="vao:FA707_00540"/>
<dbReference type="AlphaFoldDB" id="A0A4D7CST5"/>
<gene>
    <name evidence="1" type="ORF">FA707_00540</name>
</gene>
<dbReference type="InterPro" id="IPR003607">
    <property type="entry name" value="HD/PDEase_dom"/>
</dbReference>
<dbReference type="OrthoDB" id="9802385at2"/>
<dbReference type="GO" id="GO:0008893">
    <property type="term" value="F:guanosine-3',5'-bis(diphosphate) 3'-diphosphatase activity"/>
    <property type="evidence" value="ECO:0007669"/>
    <property type="project" value="TreeGrafter"/>
</dbReference>
<name>A0A4D7CST5_9ENTE</name>
<dbReference type="RefSeq" id="WP_136952392.1">
    <property type="nucleotide sequence ID" value="NZ_CP039712.1"/>
</dbReference>
<dbReference type="SMART" id="SM00471">
    <property type="entry name" value="HDc"/>
    <property type="match status" value="1"/>
</dbReference>